<evidence type="ECO:0000256" key="3">
    <source>
        <dbReference type="SAM" id="MobiDB-lite"/>
    </source>
</evidence>
<feature type="region of interest" description="Disordered" evidence="3">
    <location>
        <begin position="96"/>
        <end position="125"/>
    </location>
</feature>
<evidence type="ECO:0000256" key="1">
    <source>
        <dbReference type="PROSITE-ProRule" id="PRU00047"/>
    </source>
</evidence>
<evidence type="ECO:0000313" key="5">
    <source>
        <dbReference type="EMBL" id="KAH3786705.1"/>
    </source>
</evidence>
<organism evidence="5 6">
    <name type="scientific">Dreissena polymorpha</name>
    <name type="common">Zebra mussel</name>
    <name type="synonym">Mytilus polymorpha</name>
    <dbReference type="NCBI Taxonomy" id="45954"/>
    <lineage>
        <taxon>Eukaryota</taxon>
        <taxon>Metazoa</taxon>
        <taxon>Spiralia</taxon>
        <taxon>Lophotrochozoa</taxon>
        <taxon>Mollusca</taxon>
        <taxon>Bivalvia</taxon>
        <taxon>Autobranchia</taxon>
        <taxon>Heteroconchia</taxon>
        <taxon>Euheterodonta</taxon>
        <taxon>Imparidentia</taxon>
        <taxon>Neoheterodontei</taxon>
        <taxon>Myida</taxon>
        <taxon>Dreissenoidea</taxon>
        <taxon>Dreissenidae</taxon>
        <taxon>Dreissena</taxon>
    </lineage>
</organism>
<keyword evidence="1" id="KW-0862">Zinc</keyword>
<proteinExistence type="predicted"/>
<protein>
    <recommendedName>
        <fullName evidence="4">CCHC-type domain-containing protein</fullName>
    </recommendedName>
</protein>
<dbReference type="PROSITE" id="PS50158">
    <property type="entry name" value="ZF_CCHC"/>
    <property type="match status" value="1"/>
</dbReference>
<comment type="caution">
    <text evidence="5">The sequence shown here is derived from an EMBL/GenBank/DDBJ whole genome shotgun (WGS) entry which is preliminary data.</text>
</comment>
<dbReference type="SUPFAM" id="SSF57756">
    <property type="entry name" value="Retrovirus zinc finger-like domains"/>
    <property type="match status" value="1"/>
</dbReference>
<feature type="coiled-coil region" evidence="2">
    <location>
        <begin position="46"/>
        <end position="73"/>
    </location>
</feature>
<dbReference type="GO" id="GO:0003676">
    <property type="term" value="F:nucleic acid binding"/>
    <property type="evidence" value="ECO:0007669"/>
    <property type="project" value="InterPro"/>
</dbReference>
<feature type="compositionally biased region" description="Polar residues" evidence="3">
    <location>
        <begin position="25"/>
        <end position="34"/>
    </location>
</feature>
<dbReference type="Pfam" id="PF00098">
    <property type="entry name" value="zf-CCHC"/>
    <property type="match status" value="1"/>
</dbReference>
<keyword evidence="1" id="KW-0479">Metal-binding</keyword>
<dbReference type="GO" id="GO:0008270">
    <property type="term" value="F:zinc ion binding"/>
    <property type="evidence" value="ECO:0007669"/>
    <property type="project" value="UniProtKB-KW"/>
</dbReference>
<reference evidence="5" key="2">
    <citation type="submission" date="2020-11" db="EMBL/GenBank/DDBJ databases">
        <authorList>
            <person name="McCartney M.A."/>
            <person name="Auch B."/>
            <person name="Kono T."/>
            <person name="Mallez S."/>
            <person name="Becker A."/>
            <person name="Gohl D.M."/>
            <person name="Silverstein K.A.T."/>
            <person name="Koren S."/>
            <person name="Bechman K.B."/>
            <person name="Herman A."/>
            <person name="Abrahante J.E."/>
            <person name="Garbe J."/>
        </authorList>
    </citation>
    <scope>NUCLEOTIDE SEQUENCE</scope>
    <source>
        <strain evidence="5">Duluth1</strain>
        <tissue evidence="5">Whole animal</tissue>
    </source>
</reference>
<dbReference type="AlphaFoldDB" id="A0A9D4EZ73"/>
<keyword evidence="1" id="KW-0863">Zinc-finger</keyword>
<evidence type="ECO:0000313" key="6">
    <source>
        <dbReference type="Proteomes" id="UP000828390"/>
    </source>
</evidence>
<gene>
    <name evidence="5" type="ORF">DPMN_164814</name>
</gene>
<feature type="domain" description="CCHC-type" evidence="4">
    <location>
        <begin position="83"/>
        <end position="98"/>
    </location>
</feature>
<evidence type="ECO:0000259" key="4">
    <source>
        <dbReference type="PROSITE" id="PS50158"/>
    </source>
</evidence>
<keyword evidence="6" id="KW-1185">Reference proteome</keyword>
<dbReference type="Gene3D" id="4.10.60.10">
    <property type="entry name" value="Zinc finger, CCHC-type"/>
    <property type="match status" value="1"/>
</dbReference>
<feature type="region of interest" description="Disordered" evidence="3">
    <location>
        <begin position="1"/>
        <end position="38"/>
    </location>
</feature>
<keyword evidence="2" id="KW-0175">Coiled coil</keyword>
<evidence type="ECO:0000256" key="2">
    <source>
        <dbReference type="SAM" id="Coils"/>
    </source>
</evidence>
<dbReference type="InterPro" id="IPR001878">
    <property type="entry name" value="Znf_CCHC"/>
</dbReference>
<dbReference type="Proteomes" id="UP000828390">
    <property type="component" value="Unassembled WGS sequence"/>
</dbReference>
<accession>A0A9D4EZ73</accession>
<name>A0A9D4EZ73_DREPO</name>
<reference evidence="5" key="1">
    <citation type="journal article" date="2019" name="bioRxiv">
        <title>The Genome of the Zebra Mussel, Dreissena polymorpha: A Resource for Invasive Species Research.</title>
        <authorList>
            <person name="McCartney M.A."/>
            <person name="Auch B."/>
            <person name="Kono T."/>
            <person name="Mallez S."/>
            <person name="Zhang Y."/>
            <person name="Obille A."/>
            <person name="Becker A."/>
            <person name="Abrahante J.E."/>
            <person name="Garbe J."/>
            <person name="Badalamenti J.P."/>
            <person name="Herman A."/>
            <person name="Mangelson H."/>
            <person name="Liachko I."/>
            <person name="Sullivan S."/>
            <person name="Sone E.D."/>
            <person name="Koren S."/>
            <person name="Silverstein K.A.T."/>
            <person name="Beckman K.B."/>
            <person name="Gohl D.M."/>
        </authorList>
    </citation>
    <scope>NUCLEOTIDE SEQUENCE</scope>
    <source>
        <strain evidence="5">Duluth1</strain>
        <tissue evidence="5">Whole animal</tissue>
    </source>
</reference>
<dbReference type="InterPro" id="IPR036875">
    <property type="entry name" value="Znf_CCHC_sf"/>
</dbReference>
<feature type="compositionally biased region" description="Acidic residues" evidence="3">
    <location>
        <begin position="1"/>
        <end position="13"/>
    </location>
</feature>
<sequence>MTEDGLEDSDSEYQEPVNRIPFKQTEPNSGQQKQNLRHQTVKMVDTRNQNDLIAKLLERIEKLEEAQQAKDRKGSTFKKDVECFSCHDIGHYARDCRKRTSSQPRKEQPALNMQGASLESRGRSY</sequence>
<dbReference type="SMART" id="SM00343">
    <property type="entry name" value="ZnF_C2HC"/>
    <property type="match status" value="1"/>
</dbReference>
<dbReference type="EMBL" id="JAIWYP010000008">
    <property type="protein sequence ID" value="KAH3786705.1"/>
    <property type="molecule type" value="Genomic_DNA"/>
</dbReference>